<protein>
    <submittedName>
        <fullName evidence="4">HPP family protein</fullName>
    </submittedName>
</protein>
<dbReference type="RefSeq" id="WP_202689096.1">
    <property type="nucleotide sequence ID" value="NZ_JAESVN010000005.1"/>
</dbReference>
<dbReference type="PROSITE" id="PS51371">
    <property type="entry name" value="CBS"/>
    <property type="match status" value="2"/>
</dbReference>
<evidence type="ECO:0000313" key="5">
    <source>
        <dbReference type="Proteomes" id="UP000648908"/>
    </source>
</evidence>
<feature type="domain" description="CBS" evidence="3">
    <location>
        <begin position="333"/>
        <end position="389"/>
    </location>
</feature>
<evidence type="ECO:0000256" key="1">
    <source>
        <dbReference type="PROSITE-ProRule" id="PRU00703"/>
    </source>
</evidence>
<evidence type="ECO:0000259" key="3">
    <source>
        <dbReference type="PROSITE" id="PS51371"/>
    </source>
</evidence>
<keyword evidence="2" id="KW-0812">Transmembrane</keyword>
<accession>A0A8K0VFJ2</accession>
<feature type="domain" description="CBS" evidence="3">
    <location>
        <begin position="251"/>
        <end position="311"/>
    </location>
</feature>
<feature type="transmembrane region" description="Helical" evidence="2">
    <location>
        <begin position="153"/>
        <end position="174"/>
    </location>
</feature>
<organism evidence="4 5">
    <name type="scientific">Szabonella alba</name>
    <dbReference type="NCBI Taxonomy" id="2804194"/>
    <lineage>
        <taxon>Bacteria</taxon>
        <taxon>Pseudomonadati</taxon>
        <taxon>Pseudomonadota</taxon>
        <taxon>Alphaproteobacteria</taxon>
        <taxon>Rhodobacterales</taxon>
        <taxon>Paracoccaceae</taxon>
        <taxon>Szabonella</taxon>
    </lineage>
</organism>
<dbReference type="Pfam" id="PF04982">
    <property type="entry name" value="TM_HPP"/>
    <property type="match status" value="1"/>
</dbReference>
<sequence length="391" mass="41458">MDRPAPWRDPRFWRPLGPAIANPPAMEMLRASVGTGLALILCFGLMSQLFPLSGGRAASIFLVAPLAATAFLAFAVPSSPLAQPWSAVVGNTVSALIGVALVLVLGPTWLALGLSVTLSMMAMMRLRALHPPAAGVALGTVLAADVVREIGFSYAFVPVFMESCLLLACAAIYNRVTGRRFPFRQPVAHAPQIEGKVGLRPALDGAALEAILQRLQLDANIGAGDLERLIAAAHHEAATHLFDGVACRELMTRQVVALRPETPLSDVASIFNEHRVRTLPVTDASGMFLGLLGESDLLRYWRRIEQQPADRGVLSRLIRAGQQAAVPMARDAMVPAVATAGADTPLGTLIDLLAEGGQQGIPVLEGGRLTGFVTRADLIAALARAHHPEWG</sequence>
<dbReference type="InterPro" id="IPR058581">
    <property type="entry name" value="TM_HPP"/>
</dbReference>
<dbReference type="InterPro" id="IPR000644">
    <property type="entry name" value="CBS_dom"/>
</dbReference>
<dbReference type="EMBL" id="JAESVN010000005">
    <property type="protein sequence ID" value="MBL4918100.1"/>
    <property type="molecule type" value="Genomic_DNA"/>
</dbReference>
<feature type="transmembrane region" description="Helical" evidence="2">
    <location>
        <begin position="57"/>
        <end position="76"/>
    </location>
</feature>
<dbReference type="AlphaFoldDB" id="A0A8K0VFJ2"/>
<dbReference type="Proteomes" id="UP000648908">
    <property type="component" value="Unassembled WGS sequence"/>
</dbReference>
<proteinExistence type="predicted"/>
<name>A0A8K0VFJ2_9RHOB</name>
<dbReference type="InterPro" id="IPR046342">
    <property type="entry name" value="CBS_dom_sf"/>
</dbReference>
<feature type="transmembrane region" description="Helical" evidence="2">
    <location>
        <begin position="96"/>
        <end position="116"/>
    </location>
</feature>
<dbReference type="Gene3D" id="3.10.580.10">
    <property type="entry name" value="CBS-domain"/>
    <property type="match status" value="1"/>
</dbReference>
<reference evidence="4" key="1">
    <citation type="submission" date="2021-01" db="EMBL/GenBank/DDBJ databases">
        <title>Tabrizicola alba sp. nov. a motile alkaliphilic bacterium isolated from a soda lake.</title>
        <authorList>
            <person name="Szuroczki S."/>
            <person name="Abbaszade G."/>
            <person name="Schumann P."/>
            <person name="Toth E."/>
        </authorList>
    </citation>
    <scope>NUCLEOTIDE SEQUENCE</scope>
    <source>
        <strain evidence="4">DMG-N-6</strain>
    </source>
</reference>
<comment type="caution">
    <text evidence="4">The sequence shown here is derived from an EMBL/GenBank/DDBJ whole genome shotgun (WGS) entry which is preliminary data.</text>
</comment>
<feature type="transmembrane region" description="Helical" evidence="2">
    <location>
        <begin position="31"/>
        <end position="50"/>
    </location>
</feature>
<keyword evidence="1" id="KW-0129">CBS domain</keyword>
<dbReference type="InterPro" id="IPR007065">
    <property type="entry name" value="HPP"/>
</dbReference>
<dbReference type="Pfam" id="PF00571">
    <property type="entry name" value="CBS"/>
    <property type="match status" value="2"/>
</dbReference>
<dbReference type="SMART" id="SM00116">
    <property type="entry name" value="CBS"/>
    <property type="match status" value="2"/>
</dbReference>
<gene>
    <name evidence="4" type="ORF">JL811_12805</name>
</gene>
<dbReference type="SUPFAM" id="SSF54631">
    <property type="entry name" value="CBS-domain pair"/>
    <property type="match status" value="1"/>
</dbReference>
<dbReference type="PANTHER" id="PTHR33741:SF5">
    <property type="entry name" value="TRANSMEMBRANE PROTEIN DDB_G0269096-RELATED"/>
    <property type="match status" value="1"/>
</dbReference>
<keyword evidence="2" id="KW-1133">Transmembrane helix</keyword>
<dbReference type="PANTHER" id="PTHR33741">
    <property type="entry name" value="TRANSMEMBRANE PROTEIN DDB_G0269096-RELATED"/>
    <property type="match status" value="1"/>
</dbReference>
<keyword evidence="2" id="KW-0472">Membrane</keyword>
<evidence type="ECO:0000256" key="2">
    <source>
        <dbReference type="SAM" id="Phobius"/>
    </source>
</evidence>
<evidence type="ECO:0000313" key="4">
    <source>
        <dbReference type="EMBL" id="MBL4918100.1"/>
    </source>
</evidence>
<keyword evidence="5" id="KW-1185">Reference proteome</keyword>